<dbReference type="HOGENOM" id="CLU_2273378_0_0_3"/>
<name>U5QGM0_GLOK1</name>
<dbReference type="EMBL" id="CP003587">
    <property type="protein sequence ID" value="AGY56779.1"/>
    <property type="molecule type" value="Genomic_DNA"/>
</dbReference>
<reference evidence="1 2" key="1">
    <citation type="journal article" date="2013" name="PLoS ONE">
        <title>Cultivation and Complete Genome Sequencing of Gloeobacter kilaueensis sp. nov., from a Lava Cave in Kilauea Caldera, Hawai'i.</title>
        <authorList>
            <person name="Saw J.H."/>
            <person name="Schatz M."/>
            <person name="Brown M.V."/>
            <person name="Kunkel D.D."/>
            <person name="Foster J.S."/>
            <person name="Shick H."/>
            <person name="Christensen S."/>
            <person name="Hou S."/>
            <person name="Wan X."/>
            <person name="Donachie S.P."/>
        </authorList>
    </citation>
    <scope>NUCLEOTIDE SEQUENCE [LARGE SCALE GENOMIC DNA]</scope>
    <source>
        <strain evidence="2">JS</strain>
    </source>
</reference>
<keyword evidence="2" id="KW-1185">Reference proteome</keyword>
<organism evidence="1 2">
    <name type="scientific">Gloeobacter kilaueensis (strain ATCC BAA-2537 / CCAP 1431/1 / ULC 316 / JS1)</name>
    <dbReference type="NCBI Taxonomy" id="1183438"/>
    <lineage>
        <taxon>Bacteria</taxon>
        <taxon>Bacillati</taxon>
        <taxon>Cyanobacteriota</taxon>
        <taxon>Cyanophyceae</taxon>
        <taxon>Gloeobacterales</taxon>
        <taxon>Gloeobacteraceae</taxon>
        <taxon>Gloeobacter</taxon>
    </lineage>
</organism>
<dbReference type="STRING" id="1183438.GKIL_0533"/>
<dbReference type="AlphaFoldDB" id="U5QGM0"/>
<evidence type="ECO:0000313" key="2">
    <source>
        <dbReference type="Proteomes" id="UP000017396"/>
    </source>
</evidence>
<protein>
    <submittedName>
        <fullName evidence="1">Uncharacterized protein</fullName>
    </submittedName>
</protein>
<dbReference type="KEGG" id="glj:GKIL_0533"/>
<evidence type="ECO:0000313" key="1">
    <source>
        <dbReference type="EMBL" id="AGY56779.1"/>
    </source>
</evidence>
<sequence>MGRFVQFQASLSTLSCLMPVAPVVCCVNGTFGPIPGYRSASSRTRAGSNTDNYRLSFWRSGESPTPREFCLKKDGLKYVERVALTEMQRQVRSTKIKKKVRD</sequence>
<accession>U5QGM0</accession>
<gene>
    <name evidence="1" type="ORF">GKIL_0533</name>
</gene>
<dbReference type="PROSITE" id="PS51257">
    <property type="entry name" value="PROKAR_LIPOPROTEIN"/>
    <property type="match status" value="1"/>
</dbReference>
<proteinExistence type="predicted"/>
<dbReference type="Proteomes" id="UP000017396">
    <property type="component" value="Chromosome"/>
</dbReference>